<reference evidence="2 3" key="1">
    <citation type="submission" date="2021-06" db="EMBL/GenBank/DDBJ databases">
        <title>Caerostris darwini draft genome.</title>
        <authorList>
            <person name="Kono N."/>
            <person name="Arakawa K."/>
        </authorList>
    </citation>
    <scope>NUCLEOTIDE SEQUENCE [LARGE SCALE GENOMIC DNA]</scope>
</reference>
<dbReference type="AlphaFoldDB" id="A0AAV4V1D0"/>
<protein>
    <submittedName>
        <fullName evidence="2">Uncharacterized protein</fullName>
    </submittedName>
</protein>
<name>A0AAV4V1D0_9ARAC</name>
<organism evidence="2 3">
    <name type="scientific">Caerostris darwini</name>
    <dbReference type="NCBI Taxonomy" id="1538125"/>
    <lineage>
        <taxon>Eukaryota</taxon>
        <taxon>Metazoa</taxon>
        <taxon>Ecdysozoa</taxon>
        <taxon>Arthropoda</taxon>
        <taxon>Chelicerata</taxon>
        <taxon>Arachnida</taxon>
        <taxon>Araneae</taxon>
        <taxon>Araneomorphae</taxon>
        <taxon>Entelegynae</taxon>
        <taxon>Araneoidea</taxon>
        <taxon>Araneidae</taxon>
        <taxon>Caerostris</taxon>
    </lineage>
</organism>
<accession>A0AAV4V1D0</accession>
<sequence length="93" mass="9905">MHLGIRTAGEAHLASTGGTRYICPTVALAFSKCGQPPTKTGETVSPTNSAGSAARRSRRNQIGCHQLPAISSLRIPDSSDCVRFSQQQSNFEM</sequence>
<dbReference type="EMBL" id="BPLQ01012232">
    <property type="protein sequence ID" value="GIY63838.1"/>
    <property type="molecule type" value="Genomic_DNA"/>
</dbReference>
<dbReference type="Proteomes" id="UP001054837">
    <property type="component" value="Unassembled WGS sequence"/>
</dbReference>
<proteinExistence type="predicted"/>
<evidence type="ECO:0000313" key="2">
    <source>
        <dbReference type="EMBL" id="GIY63838.1"/>
    </source>
</evidence>
<evidence type="ECO:0000313" key="3">
    <source>
        <dbReference type="Proteomes" id="UP001054837"/>
    </source>
</evidence>
<evidence type="ECO:0000256" key="1">
    <source>
        <dbReference type="SAM" id="MobiDB-lite"/>
    </source>
</evidence>
<gene>
    <name evidence="2" type="ORF">CDAR_465761</name>
</gene>
<feature type="compositionally biased region" description="Polar residues" evidence="1">
    <location>
        <begin position="37"/>
        <end position="48"/>
    </location>
</feature>
<keyword evidence="3" id="KW-1185">Reference proteome</keyword>
<feature type="region of interest" description="Disordered" evidence="1">
    <location>
        <begin position="35"/>
        <end position="61"/>
    </location>
</feature>
<comment type="caution">
    <text evidence="2">The sequence shown here is derived from an EMBL/GenBank/DDBJ whole genome shotgun (WGS) entry which is preliminary data.</text>
</comment>